<dbReference type="EMBL" id="UYYF01004266">
    <property type="protein sequence ID" value="VDN00768.1"/>
    <property type="molecule type" value="Genomic_DNA"/>
</dbReference>
<organism evidence="3">
    <name type="scientific">Thelazia callipaeda</name>
    <name type="common">Oriental eyeworm</name>
    <name type="synonym">Parasitic nematode</name>
    <dbReference type="NCBI Taxonomy" id="103827"/>
    <lineage>
        <taxon>Eukaryota</taxon>
        <taxon>Metazoa</taxon>
        <taxon>Ecdysozoa</taxon>
        <taxon>Nematoda</taxon>
        <taxon>Chromadorea</taxon>
        <taxon>Rhabditida</taxon>
        <taxon>Spirurina</taxon>
        <taxon>Spiruromorpha</taxon>
        <taxon>Thelazioidea</taxon>
        <taxon>Thelaziidae</taxon>
        <taxon>Thelazia</taxon>
    </lineage>
</organism>
<name>A0A0N5CU55_THECL</name>
<sequence>MTTLGRRIEPKPPSTTAVASTYLSETVPYLLFSIPRQQSMLTVRKKHFPVHTVLVDNQSLQSKLDSTIEGRVFMH</sequence>
<dbReference type="WBParaSite" id="TCLT_0000377701-mRNA-1">
    <property type="protein sequence ID" value="TCLT_0000377701-mRNA-1"/>
    <property type="gene ID" value="TCLT_0000377701"/>
</dbReference>
<protein>
    <submittedName>
        <fullName evidence="1 3">Uncharacterized protein</fullName>
    </submittedName>
</protein>
<reference evidence="1 2" key="2">
    <citation type="submission" date="2018-11" db="EMBL/GenBank/DDBJ databases">
        <authorList>
            <consortium name="Pathogen Informatics"/>
        </authorList>
    </citation>
    <scope>NUCLEOTIDE SEQUENCE [LARGE SCALE GENOMIC DNA]</scope>
</reference>
<reference evidence="3" key="1">
    <citation type="submission" date="2017-02" db="UniProtKB">
        <authorList>
            <consortium name="WormBaseParasite"/>
        </authorList>
    </citation>
    <scope>IDENTIFICATION</scope>
</reference>
<dbReference type="AlphaFoldDB" id="A0A0N5CU55"/>
<evidence type="ECO:0000313" key="3">
    <source>
        <dbReference type="WBParaSite" id="TCLT_0000377701-mRNA-1"/>
    </source>
</evidence>
<keyword evidence="2" id="KW-1185">Reference proteome</keyword>
<dbReference type="Proteomes" id="UP000276776">
    <property type="component" value="Unassembled WGS sequence"/>
</dbReference>
<accession>A0A0N5CU55</accession>
<dbReference type="OMA" id="IFIDAQS"/>
<evidence type="ECO:0000313" key="1">
    <source>
        <dbReference type="EMBL" id="VDN00768.1"/>
    </source>
</evidence>
<evidence type="ECO:0000313" key="2">
    <source>
        <dbReference type="Proteomes" id="UP000276776"/>
    </source>
</evidence>
<proteinExistence type="predicted"/>
<gene>
    <name evidence="1" type="ORF">TCLT_LOCUS3766</name>
</gene>